<accession>A0A4P9ZN16</accession>
<sequence length="295" mass="32730">MGLDLDDLKAHCRRIVQKADLTTTGEKKIRRQLETQLDLESKALDAAPYKSLLSDYIQELVRKTYDLYILVLMSHIQGMIGVVMAPKTEKLAAEQDQSPPTSPTDSKSDEASSIESASPSKSVQTETHNSRSSNPPPESGSDGDLSSVEEEPPPKKQRKAASPNKAPVAKRKPKQASAPASDADQERIKNLKSYFTKCGVRKVWSRELTNLSPKQQIQKLKQMLTELGVEGRPTIEKCKKIAMQRELQAEFEKDAGFNRPTRSSRQAAPSRRLVRKSEDPAPEAIDFSFLGGDVE</sequence>
<dbReference type="AlphaFoldDB" id="A0A4P9ZN16"/>
<feature type="compositionally biased region" description="Low complexity" evidence="1">
    <location>
        <begin position="95"/>
        <end position="122"/>
    </location>
</feature>
<dbReference type="PROSITE" id="PS51998">
    <property type="entry name" value="DEK_C"/>
    <property type="match status" value="1"/>
</dbReference>
<dbReference type="InterPro" id="IPR037647">
    <property type="entry name" value="HIRIP3"/>
</dbReference>
<evidence type="ECO:0000313" key="4">
    <source>
        <dbReference type="Proteomes" id="UP000268162"/>
    </source>
</evidence>
<organism evidence="3 4">
    <name type="scientific">Dimargaris cristalligena</name>
    <dbReference type="NCBI Taxonomy" id="215637"/>
    <lineage>
        <taxon>Eukaryota</taxon>
        <taxon>Fungi</taxon>
        <taxon>Fungi incertae sedis</taxon>
        <taxon>Zoopagomycota</taxon>
        <taxon>Kickxellomycotina</taxon>
        <taxon>Dimargaritomycetes</taxon>
        <taxon>Dimargaritales</taxon>
        <taxon>Dimargaritaceae</taxon>
        <taxon>Dimargaris</taxon>
    </lineage>
</organism>
<dbReference type="PANTHER" id="PTHR15410:SF2">
    <property type="entry name" value="HIRA-INTERACTING PROTEIN 3"/>
    <property type="match status" value="1"/>
</dbReference>
<feature type="region of interest" description="Disordered" evidence="1">
    <location>
        <begin position="91"/>
        <end position="188"/>
    </location>
</feature>
<dbReference type="EMBL" id="ML003462">
    <property type="protein sequence ID" value="RKP33922.1"/>
    <property type="molecule type" value="Genomic_DNA"/>
</dbReference>
<feature type="region of interest" description="Disordered" evidence="1">
    <location>
        <begin position="251"/>
        <end position="279"/>
    </location>
</feature>
<feature type="domain" description="DEK-C" evidence="2">
    <location>
        <begin position="2"/>
        <end position="62"/>
    </location>
</feature>
<protein>
    <recommendedName>
        <fullName evidence="2">DEK-C domain-containing protein</fullName>
    </recommendedName>
</protein>
<dbReference type="Proteomes" id="UP000268162">
    <property type="component" value="Unassembled WGS sequence"/>
</dbReference>
<evidence type="ECO:0000259" key="2">
    <source>
        <dbReference type="PROSITE" id="PS51998"/>
    </source>
</evidence>
<name>A0A4P9ZN16_9FUNG</name>
<dbReference type="STRING" id="215637.A0A4P9ZN16"/>
<dbReference type="PANTHER" id="PTHR15410">
    <property type="entry name" value="HIRA-INTERACTING PROTEIN 3"/>
    <property type="match status" value="1"/>
</dbReference>
<dbReference type="GO" id="GO:0005634">
    <property type="term" value="C:nucleus"/>
    <property type="evidence" value="ECO:0007669"/>
    <property type="project" value="TreeGrafter"/>
</dbReference>
<evidence type="ECO:0000256" key="1">
    <source>
        <dbReference type="SAM" id="MobiDB-lite"/>
    </source>
</evidence>
<evidence type="ECO:0000313" key="3">
    <source>
        <dbReference type="EMBL" id="RKP33922.1"/>
    </source>
</evidence>
<gene>
    <name evidence="3" type="ORF">BJ085DRAFT_32202</name>
</gene>
<keyword evidence="4" id="KW-1185">Reference proteome</keyword>
<proteinExistence type="predicted"/>
<dbReference type="InterPro" id="IPR014876">
    <property type="entry name" value="DEK_C"/>
</dbReference>
<feature type="compositionally biased region" description="Polar residues" evidence="1">
    <location>
        <begin position="123"/>
        <end position="133"/>
    </location>
</feature>
<reference evidence="4" key="1">
    <citation type="journal article" date="2018" name="Nat. Microbiol.">
        <title>Leveraging single-cell genomics to expand the fungal tree of life.</title>
        <authorList>
            <person name="Ahrendt S.R."/>
            <person name="Quandt C.A."/>
            <person name="Ciobanu D."/>
            <person name="Clum A."/>
            <person name="Salamov A."/>
            <person name="Andreopoulos B."/>
            <person name="Cheng J.F."/>
            <person name="Woyke T."/>
            <person name="Pelin A."/>
            <person name="Henrissat B."/>
            <person name="Reynolds N.K."/>
            <person name="Benny G.L."/>
            <person name="Smith M.E."/>
            <person name="James T.Y."/>
            <person name="Grigoriev I.V."/>
        </authorList>
    </citation>
    <scope>NUCLEOTIDE SEQUENCE [LARGE SCALE GENOMIC DNA]</scope>
    <source>
        <strain evidence="4">RSA 468</strain>
    </source>
</reference>